<evidence type="ECO:0000313" key="2">
    <source>
        <dbReference type="EMBL" id="GGI17947.1"/>
    </source>
</evidence>
<dbReference type="OrthoDB" id="2218415at2"/>
<protein>
    <recommendedName>
        <fullName evidence="1">Thoeris protein ThsB TIR-like domain-containing protein</fullName>
    </recommendedName>
</protein>
<feature type="domain" description="Thoeris protein ThsB TIR-like" evidence="1">
    <location>
        <begin position="8"/>
        <end position="115"/>
    </location>
</feature>
<gene>
    <name evidence="2" type="ORF">GCM10007380_40480</name>
</gene>
<dbReference type="AlphaFoldDB" id="A0A8J3F225"/>
<reference evidence="3" key="1">
    <citation type="journal article" date="2019" name="Int. J. Syst. Evol. Microbiol.">
        <title>The Global Catalogue of Microorganisms (GCM) 10K type strain sequencing project: providing services to taxonomists for standard genome sequencing and annotation.</title>
        <authorList>
            <consortium name="The Broad Institute Genomics Platform"/>
            <consortium name="The Broad Institute Genome Sequencing Center for Infectious Disease"/>
            <person name="Wu L."/>
            <person name="Ma J."/>
        </authorList>
    </citation>
    <scope>NUCLEOTIDE SEQUENCE [LARGE SCALE GENOMIC DNA]</scope>
    <source>
        <strain evidence="3">CGMCC 1.14993</strain>
    </source>
</reference>
<proteinExistence type="predicted"/>
<dbReference type="EMBL" id="BMHB01000004">
    <property type="protein sequence ID" value="GGI17947.1"/>
    <property type="molecule type" value="Genomic_DNA"/>
</dbReference>
<evidence type="ECO:0000259" key="1">
    <source>
        <dbReference type="Pfam" id="PF08937"/>
    </source>
</evidence>
<keyword evidence="3" id="KW-1185">Reference proteome</keyword>
<dbReference type="Pfam" id="PF08937">
    <property type="entry name" value="ThsB_TIR"/>
    <property type="match status" value="1"/>
</dbReference>
<sequence length="185" mass="21552">MVYRNGTYIAFAADGQTDPTKSDIKYYNIFKGWKSMDSKEFNFVNSHDKVAAVRDSSKAETIKRSLRERINRSKNMLLLIGKTTKMDDDFVPYEINYAIRTCKLPIIVCYVEEDNRIVNSIPDRLKELWPNSLKVAMEHDEVKTIHIPLKEKVIVQALKDFSLVNQPKYSIGLYKKSVYDKLNIY</sequence>
<evidence type="ECO:0000313" key="3">
    <source>
        <dbReference type="Proteomes" id="UP000626244"/>
    </source>
</evidence>
<dbReference type="RefSeq" id="WP_088003045.1">
    <property type="nucleotide sequence ID" value="NZ_BMHB01000004.1"/>
</dbReference>
<dbReference type="Proteomes" id="UP000626244">
    <property type="component" value="Unassembled WGS sequence"/>
</dbReference>
<dbReference type="InterPro" id="IPR015032">
    <property type="entry name" value="ThsB__TIR-like_domain"/>
</dbReference>
<organism evidence="2 3">
    <name type="scientific">Gottfriedia solisilvae</name>
    <dbReference type="NCBI Taxonomy" id="1516104"/>
    <lineage>
        <taxon>Bacteria</taxon>
        <taxon>Bacillati</taxon>
        <taxon>Bacillota</taxon>
        <taxon>Bacilli</taxon>
        <taxon>Bacillales</taxon>
        <taxon>Bacillaceae</taxon>
        <taxon>Gottfriedia</taxon>
    </lineage>
</organism>
<name>A0A8J3F225_9BACI</name>
<accession>A0A8J3F225</accession>
<dbReference type="Gene3D" id="3.40.50.11200">
    <property type="match status" value="1"/>
</dbReference>
<comment type="caution">
    <text evidence="2">The sequence shown here is derived from an EMBL/GenBank/DDBJ whole genome shotgun (WGS) entry which is preliminary data.</text>
</comment>